<dbReference type="Gene3D" id="1.25.40.10">
    <property type="entry name" value="Tetratricopeptide repeat domain"/>
    <property type="match status" value="1"/>
</dbReference>
<dbReference type="PANTHER" id="PTHR46082:SF6">
    <property type="entry name" value="AAA+ ATPASE DOMAIN-CONTAINING PROTEIN-RELATED"/>
    <property type="match status" value="1"/>
</dbReference>
<accession>A0A8H5DMC6</accession>
<gene>
    <name evidence="4" type="ORF">FANTH_14383</name>
</gene>
<evidence type="ECO:0000256" key="1">
    <source>
        <dbReference type="SAM" id="MobiDB-lite"/>
    </source>
</evidence>
<keyword evidence="5" id="KW-1185">Reference proteome</keyword>
<dbReference type="InterPro" id="IPR011990">
    <property type="entry name" value="TPR-like_helical_dom_sf"/>
</dbReference>
<feature type="domain" description="NB-ARC" evidence="2">
    <location>
        <begin position="211"/>
        <end position="310"/>
    </location>
</feature>
<feature type="compositionally biased region" description="Basic and acidic residues" evidence="1">
    <location>
        <begin position="1"/>
        <end position="16"/>
    </location>
</feature>
<proteinExistence type="predicted"/>
<evidence type="ECO:0008006" key="6">
    <source>
        <dbReference type="Google" id="ProtNLM"/>
    </source>
</evidence>
<dbReference type="SUPFAM" id="SSF52540">
    <property type="entry name" value="P-loop containing nucleoside triphosphate hydrolases"/>
    <property type="match status" value="1"/>
</dbReference>
<evidence type="ECO:0000313" key="5">
    <source>
        <dbReference type="Proteomes" id="UP000573603"/>
    </source>
</evidence>
<dbReference type="Pfam" id="PF25000">
    <property type="entry name" value="DUF7779"/>
    <property type="match status" value="1"/>
</dbReference>
<dbReference type="PANTHER" id="PTHR46082">
    <property type="entry name" value="ATP/GTP-BINDING PROTEIN-RELATED"/>
    <property type="match status" value="1"/>
</dbReference>
<feature type="region of interest" description="Disordered" evidence="1">
    <location>
        <begin position="1"/>
        <end position="20"/>
    </location>
</feature>
<comment type="caution">
    <text evidence="4">The sequence shown here is derived from an EMBL/GenBank/DDBJ whole genome shotgun (WGS) entry which is preliminary data.</text>
</comment>
<name>A0A8H5DMC6_9HYPO</name>
<dbReference type="EMBL" id="JABEVY010000616">
    <property type="protein sequence ID" value="KAF5228919.1"/>
    <property type="molecule type" value="Genomic_DNA"/>
</dbReference>
<protein>
    <recommendedName>
        <fullName evidence="6">Kinesin light chain</fullName>
    </recommendedName>
</protein>
<dbReference type="SUPFAM" id="SSF48452">
    <property type="entry name" value="TPR-like"/>
    <property type="match status" value="1"/>
</dbReference>
<dbReference type="InterPro" id="IPR053137">
    <property type="entry name" value="NLR-like"/>
</dbReference>
<dbReference type="Pfam" id="PF00931">
    <property type="entry name" value="NB-ARC"/>
    <property type="match status" value="1"/>
</dbReference>
<feature type="domain" description="DUF7779" evidence="3">
    <location>
        <begin position="483"/>
        <end position="561"/>
    </location>
</feature>
<dbReference type="InterPro" id="IPR027417">
    <property type="entry name" value="P-loop_NTPase"/>
</dbReference>
<dbReference type="Pfam" id="PF13374">
    <property type="entry name" value="TPR_10"/>
    <property type="match status" value="3"/>
</dbReference>
<evidence type="ECO:0000259" key="3">
    <source>
        <dbReference type="Pfam" id="PF25000"/>
    </source>
</evidence>
<organism evidence="4 5">
    <name type="scientific">Fusarium anthophilum</name>
    <dbReference type="NCBI Taxonomy" id="48485"/>
    <lineage>
        <taxon>Eukaryota</taxon>
        <taxon>Fungi</taxon>
        <taxon>Dikarya</taxon>
        <taxon>Ascomycota</taxon>
        <taxon>Pezizomycotina</taxon>
        <taxon>Sordariomycetes</taxon>
        <taxon>Hypocreomycetidae</taxon>
        <taxon>Hypocreales</taxon>
        <taxon>Nectriaceae</taxon>
        <taxon>Fusarium</taxon>
        <taxon>Fusarium fujikuroi species complex</taxon>
    </lineage>
</organism>
<dbReference type="Gene3D" id="3.40.50.300">
    <property type="entry name" value="P-loop containing nucleotide triphosphate hydrolases"/>
    <property type="match status" value="1"/>
</dbReference>
<evidence type="ECO:0000313" key="4">
    <source>
        <dbReference type="EMBL" id="KAF5228919.1"/>
    </source>
</evidence>
<dbReference type="AlphaFoldDB" id="A0A8H5DMC6"/>
<evidence type="ECO:0000259" key="2">
    <source>
        <dbReference type="Pfam" id="PF00931"/>
    </source>
</evidence>
<sequence length="769" mass="86363">MHSYRFDGKVDSKTPPDHPTPITMAEAVGLAASVIAIIDLAAKVATLCFQYSTAVGNARADVAHLQSRLNDLDACLRGVHRILHGPNNQALPISRELIDSLNGCKSELAQVQNRLDPGKARKTMRRLGLRALKWPFDSKEVSGIVSNLERYKQTIMLCLQVDQTTILLDIQQKFDSVSLQPCGDRPIARIPCFNVPFDRDPDFVDRPDITTWLQSQNTGSISRMALVGMGGFGKSQVTIQFAHHIHSESPQTSVYWVHASSRPRFEAAYRSIAERLQLPRRNDPEVDVLGLVRDWLQTEEAGSWLMILDNADDANLFYPIHTSGAKAVAGSANENTISRTDQQPLAVYLPKRRNGTILATSRSMDAAEKLTGSRKAIYRVSTMDGAQGLQLFRNKLDGDFDKHAAADLLRVLDYIPLAITQAAAYINHRAPRISIKSYLDTFRESDKKKGSLLNRDAGDLRRYETVSNSVVTTWQVTFEQIRHERPSAAKLLLFMSFFNPQGIPEFVLYDYNADPTDETDRDVVRDSFEDDLDILRGYSLVSVTETGGVCEMHALVQFCTRFWISAAGNEGSWRQLFIRSVSRHFPDGTFETWPICQMLLPHVEPVFEKEPLLEGLLDWAYLLTNCARYMLTIGNYGVAENLSKKAVSTRSKVLGEEHPDTLTSMANLASTYWNQGRWKEAEELNMAVIETRKKTLGEEHPDTLTSMYNQAILWKDHGRVEDAHALMRNCVVISQRVLGTDHPQALSSVACLAEWENTSDLLSERNEFG</sequence>
<dbReference type="Proteomes" id="UP000573603">
    <property type="component" value="Unassembled WGS sequence"/>
</dbReference>
<dbReference type="InterPro" id="IPR002182">
    <property type="entry name" value="NB-ARC"/>
</dbReference>
<reference evidence="4 5" key="1">
    <citation type="journal article" date="2020" name="BMC Genomics">
        <title>Correction to: Identification and distribution of gene clusters required for synthesis of sphingolipid metabolism inhibitors in diverse species of the filamentous fungus Fusarium.</title>
        <authorList>
            <person name="Kim H.S."/>
            <person name="Lohmar J.M."/>
            <person name="Busman M."/>
            <person name="Brown D.W."/>
            <person name="Naumann T.A."/>
            <person name="Divon H.H."/>
            <person name="Lysoe E."/>
            <person name="Uhlig S."/>
            <person name="Proctor R.H."/>
        </authorList>
    </citation>
    <scope>NUCLEOTIDE SEQUENCE [LARGE SCALE GENOMIC DNA]</scope>
    <source>
        <strain evidence="4 5">NRRL 25214</strain>
    </source>
</reference>
<dbReference type="InterPro" id="IPR056681">
    <property type="entry name" value="DUF7779"/>
</dbReference>